<dbReference type="InterPro" id="IPR036291">
    <property type="entry name" value="NAD(P)-bd_dom_sf"/>
</dbReference>
<protein>
    <recommendedName>
        <fullName evidence="4">Short-chain dehydrogenase</fullName>
    </recommendedName>
</protein>
<dbReference type="GO" id="GO:0050664">
    <property type="term" value="F:oxidoreductase activity, acting on NAD(P)H, oxygen as acceptor"/>
    <property type="evidence" value="ECO:0007669"/>
    <property type="project" value="TreeGrafter"/>
</dbReference>
<dbReference type="EMBL" id="UINC01080532">
    <property type="protein sequence ID" value="SVC23553.1"/>
    <property type="molecule type" value="Genomic_DNA"/>
</dbReference>
<gene>
    <name evidence="3" type="ORF">METZ01_LOCUS276407</name>
</gene>
<evidence type="ECO:0000313" key="3">
    <source>
        <dbReference type="EMBL" id="SVC23553.1"/>
    </source>
</evidence>
<evidence type="ECO:0008006" key="4">
    <source>
        <dbReference type="Google" id="ProtNLM"/>
    </source>
</evidence>
<proteinExistence type="inferred from homology"/>
<accession>A0A382KJG6</accession>
<comment type="similarity">
    <text evidence="1">Belongs to the short-chain dehydrogenases/reductases (SDR) family.</text>
</comment>
<dbReference type="PANTHER" id="PTHR43008:SF7">
    <property type="entry name" value="SHORT CHAIN DEHYDROGENASE_REDUCTASE (AFU_ORTHOLOGUE AFUA_2G00830)"/>
    <property type="match status" value="1"/>
</dbReference>
<evidence type="ECO:0000256" key="1">
    <source>
        <dbReference type="ARBA" id="ARBA00006484"/>
    </source>
</evidence>
<dbReference type="AlphaFoldDB" id="A0A382KJG6"/>
<dbReference type="Pfam" id="PF00106">
    <property type="entry name" value="adh_short"/>
    <property type="match status" value="1"/>
</dbReference>
<evidence type="ECO:0000256" key="2">
    <source>
        <dbReference type="ARBA" id="ARBA00023002"/>
    </source>
</evidence>
<sequence>MSSWIKAGHSVVITGGANGIGYAAARRFLGMGMNVMIVDISEDSMQAALASLPDDGGELAGALCDVSDFEQVEKLKETAYSTFGEIHCVMNNAGAALGRSAPWEDLATWKKQIDTNLWGIIHGCHAFIPAMLASGVTGAVINTGSKQGITNPPGGYAYNMSKAGVVNYTQSLCHALRETEDCQLSAHLLVPGFTYSNMIASLLPDQPAGAWSCNQVVDYLLDGLNRNDFYIICPDNDTPAELDARRIQWNTDDLIQKRPALSRWHPDFAAAYEAFVNESGLNENL</sequence>
<dbReference type="PROSITE" id="PS00061">
    <property type="entry name" value="ADH_SHORT"/>
    <property type="match status" value="1"/>
</dbReference>
<dbReference type="SUPFAM" id="SSF51735">
    <property type="entry name" value="NAD(P)-binding Rossmann-fold domains"/>
    <property type="match status" value="1"/>
</dbReference>
<reference evidence="3" key="1">
    <citation type="submission" date="2018-05" db="EMBL/GenBank/DDBJ databases">
        <authorList>
            <person name="Lanie J.A."/>
            <person name="Ng W.-L."/>
            <person name="Kazmierczak K.M."/>
            <person name="Andrzejewski T.M."/>
            <person name="Davidsen T.M."/>
            <person name="Wayne K.J."/>
            <person name="Tettelin H."/>
            <person name="Glass J.I."/>
            <person name="Rusch D."/>
            <person name="Podicherti R."/>
            <person name="Tsui H.-C.T."/>
            <person name="Winkler M.E."/>
        </authorList>
    </citation>
    <scope>NUCLEOTIDE SEQUENCE</scope>
</reference>
<name>A0A382KJG6_9ZZZZ</name>
<organism evidence="3">
    <name type="scientific">marine metagenome</name>
    <dbReference type="NCBI Taxonomy" id="408172"/>
    <lineage>
        <taxon>unclassified sequences</taxon>
        <taxon>metagenomes</taxon>
        <taxon>ecological metagenomes</taxon>
    </lineage>
</organism>
<dbReference type="PANTHER" id="PTHR43008">
    <property type="entry name" value="BENZIL REDUCTASE"/>
    <property type="match status" value="1"/>
</dbReference>
<keyword evidence="2" id="KW-0560">Oxidoreductase</keyword>
<dbReference type="PRINTS" id="PR00080">
    <property type="entry name" value="SDRFAMILY"/>
</dbReference>
<dbReference type="InterPro" id="IPR002347">
    <property type="entry name" value="SDR_fam"/>
</dbReference>
<dbReference type="InterPro" id="IPR020904">
    <property type="entry name" value="Sc_DH/Rdtase_CS"/>
</dbReference>
<dbReference type="CDD" id="cd05233">
    <property type="entry name" value="SDR_c"/>
    <property type="match status" value="1"/>
</dbReference>
<dbReference type="PRINTS" id="PR00081">
    <property type="entry name" value="GDHRDH"/>
</dbReference>
<dbReference type="Gene3D" id="3.40.50.720">
    <property type="entry name" value="NAD(P)-binding Rossmann-like Domain"/>
    <property type="match status" value="1"/>
</dbReference>